<evidence type="ECO:0000313" key="9">
    <source>
        <dbReference type="Proteomes" id="UP000316726"/>
    </source>
</evidence>
<dbReference type="Proteomes" id="UP000316726">
    <property type="component" value="Chromosome 9"/>
</dbReference>
<keyword evidence="8" id="KW-0436">Ligase</keyword>
<dbReference type="STRING" id="1764295.A0A5B8MUB5"/>
<evidence type="ECO:0000259" key="5">
    <source>
        <dbReference type="Pfam" id="PF09743"/>
    </source>
</evidence>
<keyword evidence="3" id="KW-0833">Ubl conjugation pathway</keyword>
<dbReference type="Pfam" id="PF25870">
    <property type="entry name" value="WHD_UFL1_5th"/>
    <property type="match status" value="1"/>
</dbReference>
<dbReference type="Pfam" id="PF23659">
    <property type="entry name" value="UFL1"/>
    <property type="match status" value="1"/>
</dbReference>
<dbReference type="AlphaFoldDB" id="A0A5B8MUB5"/>
<dbReference type="InterPro" id="IPR018611">
    <property type="entry name" value="Ufl1"/>
</dbReference>
<protein>
    <submittedName>
        <fullName evidence="8">E3 UFM1-protein ligase</fullName>
    </submittedName>
</protein>
<dbReference type="OrthoDB" id="10258297at2759"/>
<gene>
    <name evidence="8" type="ORF">A3770_09p55480</name>
</gene>
<evidence type="ECO:0000259" key="7">
    <source>
        <dbReference type="Pfam" id="PF25041"/>
    </source>
</evidence>
<proteinExistence type="inferred from homology"/>
<evidence type="ECO:0000256" key="2">
    <source>
        <dbReference type="ARBA" id="ARBA00022679"/>
    </source>
</evidence>
<sequence>MMMEDDGVSLEELMAQLSTAQETKTTARLSERNVVELVSKLKEKGLVGSQEDNALLHTVTGREYLTERRLREEVRGTVDRLGGRVALAELPPLLDVDIVHCEKAARLLAEGGGDGDIKLIDGELLTRKYFDDISVEINETLQQRGKVTIGEVAKTYDLSADLVTRTVESKIGSVIDGQIQSGLVYTPVYIARVRAIVRGVLRGSAAPLSLKSACARLKVHDVALNALIPNIVSSLIGASEVCGTYQKGSMIWTPTLYGKVQEESALSFFKSNGYVEYETLKKLGIQKPDKYLRERFPEGFSLESVFASAEVLPPLDAALDDCVSSGTYVDMTQHLPSPFSGGDVRDIVRLAPKVNQLVSSAVGVLLADTCFVSKAFCDKCKTAVKDGVLKRAQEIMEQKKAAKAKEGGAKGKKGRSAEAAPREEDSDDDDDWDTGKGKGKKGKKGKKGGKGAAKGKKSAGSSLPQRDQVGDDDASTLPSRGSIEEFLRVVDDELEYTGDDVTLLHALSSHFIHFAHSEHREALKQNLKADAEARRVRSEALSQSVIKRAHQLSVYSKSLWILIPKTEEEGDSDSEMNATHSQLDRHLVRTAVLPQVDDILKLSALQAFGIGQDLGDEVSELSKSTKSLTDKERLTVAKALPKDISKSAVELVGCIQKKGLEEAIIQVEDASSEFCGKRIPKLDKKLEQKTVKEYQNELLTSLNSNQVLTSTIAIAVPLIYARKKDCMLNLPGKLLSFALKQLSEVLEEDEYNLVEELHKKTVQFIQRSSRKGADADEVSGLELELGTLSSSVTDLVSKMCINE</sequence>
<keyword evidence="9" id="KW-1185">Reference proteome</keyword>
<dbReference type="GO" id="GO:0005789">
    <property type="term" value="C:endoplasmic reticulum membrane"/>
    <property type="evidence" value="ECO:0007669"/>
    <property type="project" value="TreeGrafter"/>
</dbReference>
<dbReference type="Pfam" id="PF25041">
    <property type="entry name" value="UFL1_C"/>
    <property type="match status" value="1"/>
</dbReference>
<dbReference type="GO" id="GO:1990592">
    <property type="term" value="P:protein K69-linked ufmylation"/>
    <property type="evidence" value="ECO:0007669"/>
    <property type="project" value="TreeGrafter"/>
</dbReference>
<feature type="region of interest" description="Disordered" evidence="4">
    <location>
        <begin position="400"/>
        <end position="478"/>
    </location>
</feature>
<feature type="compositionally biased region" description="Basic and acidic residues" evidence="4">
    <location>
        <begin position="400"/>
        <end position="409"/>
    </location>
</feature>
<reference evidence="8 9" key="1">
    <citation type="submission" date="2018-07" db="EMBL/GenBank/DDBJ databases">
        <title>The complete nuclear genome of the prasinophyte Chloropicon primus (CCMP1205).</title>
        <authorList>
            <person name="Pombert J.-F."/>
            <person name="Otis C."/>
            <person name="Turmel M."/>
            <person name="Lemieux C."/>
        </authorList>
    </citation>
    <scope>NUCLEOTIDE SEQUENCE [LARGE SCALE GENOMIC DNA]</scope>
    <source>
        <strain evidence="8 9">CCMP1205</strain>
    </source>
</reference>
<organism evidence="8 9">
    <name type="scientific">Chloropicon primus</name>
    <dbReference type="NCBI Taxonomy" id="1764295"/>
    <lineage>
        <taxon>Eukaryota</taxon>
        <taxon>Viridiplantae</taxon>
        <taxon>Chlorophyta</taxon>
        <taxon>Chloropicophyceae</taxon>
        <taxon>Chloropicales</taxon>
        <taxon>Chloropicaceae</taxon>
        <taxon>Chloropicon</taxon>
    </lineage>
</organism>
<dbReference type="GO" id="GO:0016874">
    <property type="term" value="F:ligase activity"/>
    <property type="evidence" value="ECO:0007669"/>
    <property type="project" value="UniProtKB-KW"/>
</dbReference>
<feature type="domain" description="E3 UFM1-protein ligase 1-like" evidence="6">
    <location>
        <begin position="578"/>
        <end position="676"/>
    </location>
</feature>
<feature type="domain" description="E3 UFM1-protein ligase-like C-terminal" evidence="7">
    <location>
        <begin position="687"/>
        <end position="794"/>
    </location>
</feature>
<name>A0A5B8MUB5_9CHLO</name>
<dbReference type="PANTHER" id="PTHR31057">
    <property type="entry name" value="E3 UFM1-PROTEIN LIGASE 1"/>
    <property type="match status" value="1"/>
</dbReference>
<dbReference type="InterPro" id="IPR056761">
    <property type="entry name" value="Ufl1-like_C"/>
</dbReference>
<evidence type="ECO:0000256" key="1">
    <source>
        <dbReference type="ARBA" id="ARBA00010789"/>
    </source>
</evidence>
<dbReference type="GO" id="GO:0032434">
    <property type="term" value="P:regulation of proteasomal ubiquitin-dependent protein catabolic process"/>
    <property type="evidence" value="ECO:0007669"/>
    <property type="project" value="TreeGrafter"/>
</dbReference>
<dbReference type="EMBL" id="CP031042">
    <property type="protein sequence ID" value="QDZ23030.1"/>
    <property type="molecule type" value="Genomic_DNA"/>
</dbReference>
<feature type="compositionally biased region" description="Basic residues" evidence="4">
    <location>
        <begin position="437"/>
        <end position="457"/>
    </location>
</feature>
<dbReference type="Pfam" id="PF09743">
    <property type="entry name" value="E3_UFM1_ligase"/>
    <property type="match status" value="1"/>
</dbReference>
<feature type="domain" description="E3 UFM1-protein ligase 1-like N-terminal" evidence="5">
    <location>
        <begin position="10"/>
        <end position="292"/>
    </location>
</feature>
<dbReference type="InterPro" id="IPR056580">
    <property type="entry name" value="Ufl1_dom"/>
</dbReference>
<dbReference type="InterPro" id="IPR056579">
    <property type="entry name" value="Ufl1_N"/>
</dbReference>
<evidence type="ECO:0000259" key="6">
    <source>
        <dbReference type="Pfam" id="PF23659"/>
    </source>
</evidence>
<evidence type="ECO:0000256" key="3">
    <source>
        <dbReference type="ARBA" id="ARBA00022786"/>
    </source>
</evidence>
<evidence type="ECO:0000313" key="8">
    <source>
        <dbReference type="EMBL" id="QDZ23030.1"/>
    </source>
</evidence>
<dbReference type="PANTHER" id="PTHR31057:SF0">
    <property type="entry name" value="E3 UFM1-PROTEIN LIGASE 1"/>
    <property type="match status" value="1"/>
</dbReference>
<keyword evidence="2" id="KW-0808">Transferase</keyword>
<dbReference type="GO" id="GO:0034976">
    <property type="term" value="P:response to endoplasmic reticulum stress"/>
    <property type="evidence" value="ECO:0007669"/>
    <property type="project" value="TreeGrafter"/>
</dbReference>
<evidence type="ECO:0000256" key="4">
    <source>
        <dbReference type="SAM" id="MobiDB-lite"/>
    </source>
</evidence>
<accession>A0A5B8MUB5</accession>
<dbReference type="GO" id="GO:0061666">
    <property type="term" value="F:UFM1 ligase activity"/>
    <property type="evidence" value="ECO:0007669"/>
    <property type="project" value="InterPro"/>
</dbReference>
<comment type="similarity">
    <text evidence="1">Belongs to the UFL1 family.</text>
</comment>